<evidence type="ECO:0000313" key="1">
    <source>
        <dbReference type="EMBL" id="KAJ6649570.1"/>
    </source>
</evidence>
<accession>A0A9Q0SAE5</accession>
<evidence type="ECO:0000313" key="2">
    <source>
        <dbReference type="Proteomes" id="UP001151699"/>
    </source>
</evidence>
<dbReference type="AlphaFoldDB" id="A0A9Q0SAE5"/>
<sequence>MATVAMLSTAPDPSNVWQYEEYINVCTPCN</sequence>
<dbReference type="EMBL" id="WJQU01000001">
    <property type="protein sequence ID" value="KAJ6649570.1"/>
    <property type="molecule type" value="Genomic_DNA"/>
</dbReference>
<keyword evidence="2" id="KW-1185">Reference proteome</keyword>
<gene>
    <name evidence="1" type="ORF">Bhyg_04808</name>
</gene>
<name>A0A9Q0SAE5_9DIPT</name>
<protein>
    <submittedName>
        <fullName evidence="1">Uncharacterized protein</fullName>
    </submittedName>
</protein>
<organism evidence="1 2">
    <name type="scientific">Pseudolycoriella hygida</name>
    <dbReference type="NCBI Taxonomy" id="35572"/>
    <lineage>
        <taxon>Eukaryota</taxon>
        <taxon>Metazoa</taxon>
        <taxon>Ecdysozoa</taxon>
        <taxon>Arthropoda</taxon>
        <taxon>Hexapoda</taxon>
        <taxon>Insecta</taxon>
        <taxon>Pterygota</taxon>
        <taxon>Neoptera</taxon>
        <taxon>Endopterygota</taxon>
        <taxon>Diptera</taxon>
        <taxon>Nematocera</taxon>
        <taxon>Sciaroidea</taxon>
        <taxon>Sciaridae</taxon>
        <taxon>Pseudolycoriella</taxon>
    </lineage>
</organism>
<dbReference type="Proteomes" id="UP001151699">
    <property type="component" value="Chromosome A"/>
</dbReference>
<comment type="caution">
    <text evidence="1">The sequence shown here is derived from an EMBL/GenBank/DDBJ whole genome shotgun (WGS) entry which is preliminary data.</text>
</comment>
<reference evidence="1" key="1">
    <citation type="submission" date="2022-07" db="EMBL/GenBank/DDBJ databases">
        <authorList>
            <person name="Trinca V."/>
            <person name="Uliana J.V.C."/>
            <person name="Torres T.T."/>
            <person name="Ward R.J."/>
            <person name="Monesi N."/>
        </authorList>
    </citation>
    <scope>NUCLEOTIDE SEQUENCE</scope>
    <source>
        <strain evidence="1">HSMRA1968</strain>
        <tissue evidence="1">Whole embryos</tissue>
    </source>
</reference>
<proteinExistence type="predicted"/>